<feature type="signal peptide" evidence="1">
    <location>
        <begin position="1"/>
        <end position="22"/>
    </location>
</feature>
<evidence type="ECO:0000313" key="2">
    <source>
        <dbReference type="EMBL" id="KAF4717604.1"/>
    </source>
</evidence>
<protein>
    <submittedName>
        <fullName evidence="2">Uncharacterized protein</fullName>
    </submittedName>
</protein>
<feature type="chain" id="PRO_5029760012" evidence="1">
    <location>
        <begin position="23"/>
        <end position="200"/>
    </location>
</feature>
<gene>
    <name evidence="2" type="ORF">FOZ62_006426</name>
</gene>
<organism evidence="2 3">
    <name type="scientific">Perkinsus olseni</name>
    <name type="common">Perkinsus atlanticus</name>
    <dbReference type="NCBI Taxonomy" id="32597"/>
    <lineage>
        <taxon>Eukaryota</taxon>
        <taxon>Sar</taxon>
        <taxon>Alveolata</taxon>
        <taxon>Perkinsozoa</taxon>
        <taxon>Perkinsea</taxon>
        <taxon>Perkinsida</taxon>
        <taxon>Perkinsidae</taxon>
        <taxon>Perkinsus</taxon>
    </lineage>
</organism>
<dbReference type="Proteomes" id="UP000574390">
    <property type="component" value="Unassembled WGS sequence"/>
</dbReference>
<sequence length="200" mass="22005">MTTPSHFIFGLIFCILSFYCGAQECLFGTYLIYTKEATPGTPIETIDPPVKIIDFAVTEEGECSVAFILNDATTNSGFFSTLYSMDDQTILKLENVAVLELPPVLAVELEAVATDITYSVLQRFVPAEIITMFWERGATRRRLASLGLAGIRIPGKIARNFPIFAALGEVRMFLPSAERNCWFGLAAPCSARADPKNCQT</sequence>
<comment type="caution">
    <text evidence="2">The sequence shown here is derived from an EMBL/GenBank/DDBJ whole genome shotgun (WGS) entry which is preliminary data.</text>
</comment>
<reference evidence="2 3" key="1">
    <citation type="submission" date="2020-04" db="EMBL/GenBank/DDBJ databases">
        <title>Perkinsus olseni comparative genomics.</title>
        <authorList>
            <person name="Bogema D.R."/>
        </authorList>
    </citation>
    <scope>NUCLEOTIDE SEQUENCE [LARGE SCALE GENOMIC DNA]</scope>
    <source>
        <strain evidence="2">ATCC PRA-205</strain>
    </source>
</reference>
<proteinExistence type="predicted"/>
<evidence type="ECO:0000313" key="3">
    <source>
        <dbReference type="Proteomes" id="UP000574390"/>
    </source>
</evidence>
<accession>A0A7J6RAC4</accession>
<keyword evidence="1" id="KW-0732">Signal</keyword>
<name>A0A7J6RAC4_PEROL</name>
<dbReference type="EMBL" id="JABANM010023603">
    <property type="protein sequence ID" value="KAF4717604.1"/>
    <property type="molecule type" value="Genomic_DNA"/>
</dbReference>
<dbReference type="AlphaFoldDB" id="A0A7J6RAC4"/>
<evidence type="ECO:0000256" key="1">
    <source>
        <dbReference type="SAM" id="SignalP"/>
    </source>
</evidence>